<organism evidence="1">
    <name type="scientific">freshwater metagenome</name>
    <dbReference type="NCBI Taxonomy" id="449393"/>
    <lineage>
        <taxon>unclassified sequences</taxon>
        <taxon>metagenomes</taxon>
        <taxon>ecological metagenomes</taxon>
    </lineage>
</organism>
<name>A0A6J6IGN2_9ZZZZ</name>
<protein>
    <submittedName>
        <fullName evidence="1">Unannotated protein</fullName>
    </submittedName>
</protein>
<evidence type="ECO:0000313" key="1">
    <source>
        <dbReference type="EMBL" id="CAB4623478.1"/>
    </source>
</evidence>
<gene>
    <name evidence="1" type="ORF">UFOPK1939_00748</name>
</gene>
<dbReference type="AlphaFoldDB" id="A0A6J6IGN2"/>
<dbReference type="AntiFam" id="ANF00132">
    <property type="entry name" value="Shadow ORF (opposite rne)"/>
</dbReference>
<sequence>MLDHWRQGGTLFSDGLHRDVDATTIAVITRSGEDLNQALSNALTRHLHQAKGGDFSDLMLGSITAKALKQSTQNLVTVALKNHVDEVHDDDSANVTQTELANNFFRSFQVVGRDGFFQVSTLAGETTGVDVNDSHGFGAVNDQRTTRWQVDLAVQCLSQLLVNAEFGPDILRAGPLLQTIAQVRGNGGDIAIHDLPSIASADDDLLEVLIEDVADHANGHVGLAIQQARRRSGLGLFLHFFPLNRQALYIASQFLFARTFCGGTNDDAGVLRNNALERALQA</sequence>
<proteinExistence type="predicted"/>
<dbReference type="EMBL" id="CAEZVF010000103">
    <property type="protein sequence ID" value="CAB4623478.1"/>
    <property type="molecule type" value="Genomic_DNA"/>
</dbReference>
<accession>A0A6J6IGN2</accession>
<reference evidence="1" key="1">
    <citation type="submission" date="2020-05" db="EMBL/GenBank/DDBJ databases">
        <authorList>
            <person name="Chiriac C."/>
            <person name="Salcher M."/>
            <person name="Ghai R."/>
            <person name="Kavagutti S V."/>
        </authorList>
    </citation>
    <scope>NUCLEOTIDE SEQUENCE</scope>
</reference>